<dbReference type="AlphaFoldDB" id="A0A086T0L6"/>
<feature type="domain" description="COQ9 C-terminal" evidence="9">
    <location>
        <begin position="148"/>
        <end position="218"/>
    </location>
</feature>
<protein>
    <recommendedName>
        <fullName evidence="8">Ubiquinone biosynthesis protein</fullName>
    </recommendedName>
</protein>
<dbReference type="Pfam" id="PF08511">
    <property type="entry name" value="COQ9"/>
    <property type="match status" value="1"/>
</dbReference>
<dbReference type="GO" id="GO:0006744">
    <property type="term" value="P:ubiquinone biosynthetic process"/>
    <property type="evidence" value="ECO:0007669"/>
    <property type="project" value="UniProtKB-UniRule"/>
</dbReference>
<evidence type="ECO:0000256" key="6">
    <source>
        <dbReference type="ARBA" id="ARBA00023121"/>
    </source>
</evidence>
<dbReference type="InterPro" id="IPR013718">
    <property type="entry name" value="COQ9_C"/>
</dbReference>
<accession>A0A086T0L6</accession>
<dbReference type="Proteomes" id="UP000029964">
    <property type="component" value="Unassembled WGS sequence"/>
</dbReference>
<keyword evidence="6 8" id="KW-0446">Lipid-binding</keyword>
<dbReference type="STRING" id="857340.A0A086T0L6"/>
<comment type="pathway">
    <text evidence="2 8">Cofactor biosynthesis; ubiquinone biosynthesis.</text>
</comment>
<evidence type="ECO:0000256" key="8">
    <source>
        <dbReference type="RuleBase" id="RU366063"/>
    </source>
</evidence>
<evidence type="ECO:0000313" key="10">
    <source>
        <dbReference type="EMBL" id="KFH42898.1"/>
    </source>
</evidence>
<comment type="function">
    <text evidence="8">Membrane-associated protein that warps the membrane surface to access and bind aromatic isoprenes with high specificity, including ubiquinone (CoQ) isoprene intermediates and presents them directly to Coq7, therefore facilitating the Coq7-mediated hydroxylase step. Participates in the biosynthesis of coenzyme Q, also named ubiquinone, an essential lipid-soluble electron transporter for aerobic cellular respiration.</text>
</comment>
<sequence>MRCLLRRAQPLGHGNPACLPRAYHSYDHPPPPGPFGVTEKAILAAAYKHVPEHGFSHRALGLGARDAGYLDISPSALPDGTFSLIRYHLITQREALAERSQTLFGQDGAPTGVGGKVAALTWERLLANKDIIHRWQEALAVMAQPTYVPASLKELAKLSDEIWFLAGDKAVDPSWYTKRATLSMVYSSTELFMTNDRSPGFTETNQFLDRRLEEVKSIGSSIGSIGQWVGFTASAGLNVLRSKGARI</sequence>
<dbReference type="InterPro" id="IPR012762">
    <property type="entry name" value="Ubiq_biosynth_COQ9"/>
</dbReference>
<keyword evidence="10" id="KW-0830">Ubiquinone</keyword>
<comment type="caution">
    <text evidence="10">The sequence shown here is derived from an EMBL/GenBank/DDBJ whole genome shotgun (WGS) entry which is preliminary data.</text>
</comment>
<dbReference type="NCBIfam" id="TIGR02396">
    <property type="entry name" value="diverge_rpsU"/>
    <property type="match status" value="1"/>
</dbReference>
<dbReference type="PANTHER" id="PTHR21427">
    <property type="entry name" value="UBIQUINONE BIOSYNTHESIS PROTEIN COQ9, MITOCHONDRIAL"/>
    <property type="match status" value="1"/>
</dbReference>
<proteinExistence type="inferred from homology"/>
<comment type="similarity">
    <text evidence="3 8">Belongs to the COQ9 family.</text>
</comment>
<dbReference type="EMBL" id="JPKY01000082">
    <property type="protein sequence ID" value="KFH42898.1"/>
    <property type="molecule type" value="Genomic_DNA"/>
</dbReference>
<evidence type="ECO:0000256" key="1">
    <source>
        <dbReference type="ARBA" id="ARBA00004173"/>
    </source>
</evidence>
<keyword evidence="4 8" id="KW-0831">Ubiquinone biosynthesis</keyword>
<evidence type="ECO:0000256" key="2">
    <source>
        <dbReference type="ARBA" id="ARBA00004749"/>
    </source>
</evidence>
<keyword evidence="7 8" id="KW-0496">Mitochondrion</keyword>
<comment type="subcellular location">
    <subcellularLocation>
        <location evidence="1 8">Mitochondrion</location>
    </subcellularLocation>
</comment>
<gene>
    <name evidence="10" type="ORF">ACRE_063610</name>
</gene>
<evidence type="ECO:0000256" key="3">
    <source>
        <dbReference type="ARBA" id="ARBA00010766"/>
    </source>
</evidence>
<evidence type="ECO:0000313" key="11">
    <source>
        <dbReference type="Proteomes" id="UP000029964"/>
    </source>
</evidence>
<evidence type="ECO:0000256" key="7">
    <source>
        <dbReference type="ARBA" id="ARBA00023128"/>
    </source>
</evidence>
<keyword evidence="5" id="KW-0809">Transit peptide</keyword>
<dbReference type="OrthoDB" id="619536at2759"/>
<dbReference type="GO" id="GO:0008289">
    <property type="term" value="F:lipid binding"/>
    <property type="evidence" value="ECO:0007669"/>
    <property type="project" value="UniProtKB-UniRule"/>
</dbReference>
<evidence type="ECO:0000259" key="9">
    <source>
        <dbReference type="Pfam" id="PF08511"/>
    </source>
</evidence>
<evidence type="ECO:0000256" key="4">
    <source>
        <dbReference type="ARBA" id="ARBA00022688"/>
    </source>
</evidence>
<dbReference type="FunFam" id="1.10.357.10:FF:000004">
    <property type="entry name" value="Ubiquinone biosynthesis protein COQ9, mitochondrial"/>
    <property type="match status" value="1"/>
</dbReference>
<dbReference type="Gene3D" id="1.10.357.10">
    <property type="entry name" value="Tetracycline Repressor, domain 2"/>
    <property type="match status" value="1"/>
</dbReference>
<dbReference type="HOGENOM" id="CLU_057411_1_1_1"/>
<name>A0A086T0L6_HAPC1</name>
<keyword evidence="11" id="KW-1185">Reference proteome</keyword>
<dbReference type="PANTHER" id="PTHR21427:SF19">
    <property type="entry name" value="UBIQUINONE BIOSYNTHESIS PROTEIN COQ9, MITOCHONDRIAL"/>
    <property type="match status" value="1"/>
</dbReference>
<reference evidence="11" key="1">
    <citation type="journal article" date="2014" name="Genome Announc.">
        <title>Genome sequence and annotation of Acremonium chrysogenum, producer of the beta-lactam antibiotic cephalosporin C.</title>
        <authorList>
            <person name="Terfehr D."/>
            <person name="Dahlmann T.A."/>
            <person name="Specht T."/>
            <person name="Zadra I."/>
            <person name="Kuernsteiner H."/>
            <person name="Kueck U."/>
        </authorList>
    </citation>
    <scope>NUCLEOTIDE SEQUENCE [LARGE SCALE GENOMIC DNA]</scope>
    <source>
        <strain evidence="11">ATCC 11550 / CBS 779.69 / DSM 880 / IAM 14645 / JCM 23072 / IMI 49137</strain>
    </source>
</reference>
<dbReference type="GO" id="GO:0005743">
    <property type="term" value="C:mitochondrial inner membrane"/>
    <property type="evidence" value="ECO:0007669"/>
    <property type="project" value="TreeGrafter"/>
</dbReference>
<organism evidence="10 11">
    <name type="scientific">Hapsidospora chrysogenum (strain ATCC 11550 / CBS 779.69 / DSM 880 / IAM 14645 / JCM 23072 / IMI 49137)</name>
    <name type="common">Acremonium chrysogenum</name>
    <dbReference type="NCBI Taxonomy" id="857340"/>
    <lineage>
        <taxon>Eukaryota</taxon>
        <taxon>Fungi</taxon>
        <taxon>Dikarya</taxon>
        <taxon>Ascomycota</taxon>
        <taxon>Pezizomycotina</taxon>
        <taxon>Sordariomycetes</taxon>
        <taxon>Hypocreomycetidae</taxon>
        <taxon>Hypocreales</taxon>
        <taxon>Bionectriaceae</taxon>
        <taxon>Hapsidospora</taxon>
    </lineage>
</organism>
<dbReference type="UniPathway" id="UPA00232"/>
<evidence type="ECO:0000256" key="5">
    <source>
        <dbReference type="ARBA" id="ARBA00022946"/>
    </source>
</evidence>